<dbReference type="PROSITE" id="PS51257">
    <property type="entry name" value="PROKAR_LIPOPROTEIN"/>
    <property type="match status" value="1"/>
</dbReference>
<dbReference type="Proteomes" id="UP000324832">
    <property type="component" value="Unassembled WGS sequence"/>
</dbReference>
<protein>
    <submittedName>
        <fullName evidence="1">Uncharacterized protein</fullName>
    </submittedName>
</protein>
<evidence type="ECO:0000313" key="1">
    <source>
        <dbReference type="EMBL" id="VVD02254.1"/>
    </source>
</evidence>
<organism evidence="1 2">
    <name type="scientific">Leptidea sinapis</name>
    <dbReference type="NCBI Taxonomy" id="189913"/>
    <lineage>
        <taxon>Eukaryota</taxon>
        <taxon>Metazoa</taxon>
        <taxon>Ecdysozoa</taxon>
        <taxon>Arthropoda</taxon>
        <taxon>Hexapoda</taxon>
        <taxon>Insecta</taxon>
        <taxon>Pterygota</taxon>
        <taxon>Neoptera</taxon>
        <taxon>Endopterygota</taxon>
        <taxon>Lepidoptera</taxon>
        <taxon>Glossata</taxon>
        <taxon>Ditrysia</taxon>
        <taxon>Papilionoidea</taxon>
        <taxon>Pieridae</taxon>
        <taxon>Dismorphiinae</taxon>
        <taxon>Leptidea</taxon>
    </lineage>
</organism>
<gene>
    <name evidence="1" type="ORF">LSINAPIS_LOCUS12512</name>
</gene>
<accession>A0A5E4QYE2</accession>
<proteinExistence type="predicted"/>
<dbReference type="EMBL" id="FZQP02005911">
    <property type="protein sequence ID" value="VVD02254.1"/>
    <property type="molecule type" value="Genomic_DNA"/>
</dbReference>
<name>A0A5E4QYE2_9NEOP</name>
<reference evidence="1 2" key="1">
    <citation type="submission" date="2017-07" db="EMBL/GenBank/DDBJ databases">
        <authorList>
            <person name="Talla V."/>
            <person name="Backstrom N."/>
        </authorList>
    </citation>
    <scope>NUCLEOTIDE SEQUENCE [LARGE SCALE GENOMIC DNA]</scope>
</reference>
<sequence>MIFHWKLRTKEIIIILKIAQAMLWLALLLAAASCSVHAQLNAQSSVAPDLRECYTAPYLVDRNNLPPTTLQVLIDIIQKIEDDPNVNVDLRQLVLLLLHTYKQDGIEFHQPESNLVLSSNVLPFAPTFHSFHRHRLLFVRCTIWFPQR</sequence>
<keyword evidence="2" id="KW-1185">Reference proteome</keyword>
<evidence type="ECO:0000313" key="2">
    <source>
        <dbReference type="Proteomes" id="UP000324832"/>
    </source>
</evidence>
<dbReference type="AlphaFoldDB" id="A0A5E4QYE2"/>